<organism evidence="2 3">
    <name type="scientific">Lasiosphaeria miniovina</name>
    <dbReference type="NCBI Taxonomy" id="1954250"/>
    <lineage>
        <taxon>Eukaryota</taxon>
        <taxon>Fungi</taxon>
        <taxon>Dikarya</taxon>
        <taxon>Ascomycota</taxon>
        <taxon>Pezizomycotina</taxon>
        <taxon>Sordariomycetes</taxon>
        <taxon>Sordariomycetidae</taxon>
        <taxon>Sordariales</taxon>
        <taxon>Lasiosphaeriaceae</taxon>
        <taxon>Lasiosphaeria</taxon>
    </lineage>
</organism>
<evidence type="ECO:0000313" key="2">
    <source>
        <dbReference type="EMBL" id="KAK0705942.1"/>
    </source>
</evidence>
<name>A0AA39ZYF7_9PEZI</name>
<reference evidence="2" key="1">
    <citation type="submission" date="2023-06" db="EMBL/GenBank/DDBJ databases">
        <title>Genome-scale phylogeny and comparative genomics of the fungal order Sordariales.</title>
        <authorList>
            <consortium name="Lawrence Berkeley National Laboratory"/>
            <person name="Hensen N."/>
            <person name="Bonometti L."/>
            <person name="Westerberg I."/>
            <person name="Brannstrom I.O."/>
            <person name="Guillou S."/>
            <person name="Cros-Aarteil S."/>
            <person name="Calhoun S."/>
            <person name="Haridas S."/>
            <person name="Kuo A."/>
            <person name="Mondo S."/>
            <person name="Pangilinan J."/>
            <person name="Riley R."/>
            <person name="LaButti K."/>
            <person name="Andreopoulos B."/>
            <person name="Lipzen A."/>
            <person name="Chen C."/>
            <person name="Yanf M."/>
            <person name="Daum C."/>
            <person name="Ng V."/>
            <person name="Clum A."/>
            <person name="Steindorff A."/>
            <person name="Ohm R."/>
            <person name="Martin F."/>
            <person name="Silar P."/>
            <person name="Natvig D."/>
            <person name="Lalanne C."/>
            <person name="Gautier V."/>
            <person name="Ament-velasquez S.L."/>
            <person name="Kruys A."/>
            <person name="Hutchinson M.I."/>
            <person name="Powell A.J."/>
            <person name="Barry K."/>
            <person name="Miller A.N."/>
            <person name="Grigoriev I.V."/>
            <person name="Debuchy R."/>
            <person name="Gladieux P."/>
            <person name="Thoren M.H."/>
            <person name="Johannesson H."/>
        </authorList>
    </citation>
    <scope>NUCLEOTIDE SEQUENCE</scope>
    <source>
        <strain evidence="2">SMH2392-1A</strain>
    </source>
</reference>
<sequence length="344" mass="37943">MSELANTPEPMAHYINTGAVSEHTSSAEKRRREAGSNILEDEPAIHQAKRLKMYGEANLAIEQESQHEDSSISENGDISEDSDISEGSNIWEDSDTPEASDTASAEDTSPDHSILALIIAWAVSHHETWYFVDSAALEANNVPVFGLGDFDKFIICLEIGTTCFLAQVNPVSGTVSVLQSTKYNQDFRDAKAQIAEFISTHLVGHKYQEPEDVWTDWNIATLPCANRDAAANHGAAHDYDMVCAVTTAFRLACDIDLKTPIDESLARRFLPLFIGLSAEVSIAAREDSSCLEFDAKEMSWNMLESVRSWISWVRDAKNAGVFFQPFLDAVNNSGLSMLDALETR</sequence>
<protein>
    <submittedName>
        <fullName evidence="2">Uncharacterized protein</fullName>
    </submittedName>
</protein>
<evidence type="ECO:0000256" key="1">
    <source>
        <dbReference type="SAM" id="MobiDB-lite"/>
    </source>
</evidence>
<evidence type="ECO:0000313" key="3">
    <source>
        <dbReference type="Proteomes" id="UP001172101"/>
    </source>
</evidence>
<feature type="region of interest" description="Disordered" evidence="1">
    <location>
        <begin position="1"/>
        <end position="45"/>
    </location>
</feature>
<gene>
    <name evidence="2" type="ORF">B0T26DRAFT_679708</name>
</gene>
<dbReference type="EMBL" id="JAUIRO010000007">
    <property type="protein sequence ID" value="KAK0705942.1"/>
    <property type="molecule type" value="Genomic_DNA"/>
</dbReference>
<feature type="region of interest" description="Disordered" evidence="1">
    <location>
        <begin position="63"/>
        <end position="108"/>
    </location>
</feature>
<dbReference type="RefSeq" id="XP_060291036.1">
    <property type="nucleotide sequence ID" value="XM_060440385.1"/>
</dbReference>
<proteinExistence type="predicted"/>
<feature type="compositionally biased region" description="Basic and acidic residues" evidence="1">
    <location>
        <begin position="25"/>
        <end position="34"/>
    </location>
</feature>
<dbReference type="GeneID" id="85323655"/>
<dbReference type="Proteomes" id="UP001172101">
    <property type="component" value="Unassembled WGS sequence"/>
</dbReference>
<comment type="caution">
    <text evidence="2">The sequence shown here is derived from an EMBL/GenBank/DDBJ whole genome shotgun (WGS) entry which is preliminary data.</text>
</comment>
<accession>A0AA39ZYF7</accession>
<keyword evidence="3" id="KW-1185">Reference proteome</keyword>
<dbReference type="AlphaFoldDB" id="A0AA39ZYF7"/>